<feature type="compositionally biased region" description="Low complexity" evidence="4">
    <location>
        <begin position="375"/>
        <end position="388"/>
    </location>
</feature>
<feature type="compositionally biased region" description="Basic and acidic residues" evidence="4">
    <location>
        <begin position="88"/>
        <end position="101"/>
    </location>
</feature>
<evidence type="ECO:0000256" key="3">
    <source>
        <dbReference type="ARBA" id="ARBA00022795"/>
    </source>
</evidence>
<proteinExistence type="inferred from homology"/>
<comment type="similarity">
    <text evidence="2">Belongs to the FliK family.</text>
</comment>
<protein>
    <recommendedName>
        <fullName evidence="5">Flagellar hook-length control protein-like C-terminal domain-containing protein</fullName>
    </recommendedName>
</protein>
<dbReference type="Gene3D" id="3.30.750.140">
    <property type="match status" value="1"/>
</dbReference>
<dbReference type="GO" id="GO:0009424">
    <property type="term" value="C:bacterial-type flagellum hook"/>
    <property type="evidence" value="ECO:0007669"/>
    <property type="project" value="InterPro"/>
</dbReference>
<dbReference type="CDD" id="cd17470">
    <property type="entry name" value="T3SS_Flik_C"/>
    <property type="match status" value="1"/>
</dbReference>
<evidence type="ECO:0000313" key="6">
    <source>
        <dbReference type="EMBL" id="RDH84689.1"/>
    </source>
</evidence>
<dbReference type="InterPro" id="IPR038610">
    <property type="entry name" value="FliK-like_C_sf"/>
</dbReference>
<comment type="function">
    <text evidence="1">Controls the length of the flagellar hook.</text>
</comment>
<evidence type="ECO:0000256" key="2">
    <source>
        <dbReference type="ARBA" id="ARBA00009149"/>
    </source>
</evidence>
<evidence type="ECO:0000313" key="7">
    <source>
        <dbReference type="Proteomes" id="UP000254266"/>
    </source>
</evidence>
<feature type="region of interest" description="Disordered" evidence="4">
    <location>
        <begin position="1"/>
        <end position="102"/>
    </location>
</feature>
<dbReference type="InterPro" id="IPR021136">
    <property type="entry name" value="Flagellar_hook_control-like_C"/>
</dbReference>
<dbReference type="Pfam" id="PF02120">
    <property type="entry name" value="Flg_hook"/>
    <property type="match status" value="1"/>
</dbReference>
<evidence type="ECO:0000256" key="1">
    <source>
        <dbReference type="ARBA" id="ARBA00003944"/>
    </source>
</evidence>
<keyword evidence="7" id="KW-1185">Reference proteome</keyword>
<dbReference type="GO" id="GO:0044780">
    <property type="term" value="P:bacterial-type flagellum assembly"/>
    <property type="evidence" value="ECO:0007669"/>
    <property type="project" value="InterPro"/>
</dbReference>
<organism evidence="6 7">
    <name type="scientific">endosymbiont of Galathealinum brachiosum</name>
    <dbReference type="NCBI Taxonomy" id="2200906"/>
    <lineage>
        <taxon>Bacteria</taxon>
        <taxon>Pseudomonadati</taxon>
        <taxon>Pseudomonadota</taxon>
        <taxon>Gammaproteobacteria</taxon>
        <taxon>sulfur-oxidizing symbionts</taxon>
    </lineage>
</organism>
<comment type="caution">
    <text evidence="6">The sequence shown here is derived from an EMBL/GenBank/DDBJ whole genome shotgun (WGS) entry which is preliminary data.</text>
</comment>
<keyword evidence="3" id="KW-1005">Bacterial flagellum biogenesis</keyword>
<dbReference type="AlphaFoldDB" id="A0A370DID5"/>
<dbReference type="PANTHER" id="PTHR37533">
    <property type="entry name" value="FLAGELLAR HOOK-LENGTH CONTROL PROTEIN"/>
    <property type="match status" value="1"/>
</dbReference>
<evidence type="ECO:0000256" key="4">
    <source>
        <dbReference type="SAM" id="MobiDB-lite"/>
    </source>
</evidence>
<evidence type="ECO:0000259" key="5">
    <source>
        <dbReference type="Pfam" id="PF02120"/>
    </source>
</evidence>
<dbReference type="EMBL" id="QFXC01000007">
    <property type="protein sequence ID" value="RDH84689.1"/>
    <property type="molecule type" value="Genomic_DNA"/>
</dbReference>
<dbReference type="InterPro" id="IPR052563">
    <property type="entry name" value="FliK"/>
</dbReference>
<dbReference type="Proteomes" id="UP000254266">
    <property type="component" value="Unassembled WGS sequence"/>
</dbReference>
<feature type="domain" description="Flagellar hook-length control protein-like C-terminal" evidence="5">
    <location>
        <begin position="298"/>
        <end position="380"/>
    </location>
</feature>
<gene>
    <name evidence="6" type="ORF">DIZ80_04270</name>
</gene>
<sequence>MALLQQLDIKAPVSAQKPADNRVQSKEPEGSVSDTDKPFKEQLNEQIDQVKAQENTHNSDNNQRDNATDDESAQRETADSDNSVEPVSDEHETAVESESVKEAIQTETDIGEQSGVIANPLIATLLPQAGSALPPVSQSQNSQSVPVSVQSVVASGQSTAVTEMTQQGMSDLLNKTPVDSDRQNTPVIKSEVTTAKPLGVPVNLTATLSEKAINQDARYTKIISEMPTTDVITQTTRLQQVPLITALSGAQLSPQVSSTGLVAEPPSLLNTAAPLSNTLNSSITANIQNANWSQQMTQQVSYMIKGGFQQAEIKLNPANLGPMEIKLSMSDDKASVNFVTQHAQVRDVVDAALPRLKEMLEQQGLNLSDANVSTQSEQQQASAESQGEGADDSANGVENKGLDSGIEEQALVVDVDVNSGLSIFA</sequence>
<name>A0A370DID5_9GAMM</name>
<feature type="region of interest" description="Disordered" evidence="4">
    <location>
        <begin position="370"/>
        <end position="401"/>
    </location>
</feature>
<feature type="compositionally biased region" description="Polar residues" evidence="4">
    <location>
        <begin position="44"/>
        <end position="61"/>
    </location>
</feature>
<feature type="compositionally biased region" description="Basic and acidic residues" evidence="4">
    <location>
        <begin position="62"/>
        <end position="78"/>
    </location>
</feature>
<accession>A0A370DID5</accession>
<dbReference type="PRINTS" id="PR01007">
    <property type="entry name" value="FLGHOOKFLIK"/>
</dbReference>
<dbReference type="PANTHER" id="PTHR37533:SF2">
    <property type="entry name" value="FLAGELLAR HOOK-LENGTH CONTROL PROTEIN"/>
    <property type="match status" value="1"/>
</dbReference>
<reference evidence="6 7" key="1">
    <citation type="journal article" date="2018" name="ISME J.">
        <title>Endosymbiont genomes yield clues of tubeworm success.</title>
        <authorList>
            <person name="Li Y."/>
            <person name="Liles M.R."/>
            <person name="Halanych K.M."/>
        </authorList>
    </citation>
    <scope>NUCLEOTIDE SEQUENCE [LARGE SCALE GENOMIC DNA]</scope>
    <source>
        <strain evidence="6">A1464</strain>
    </source>
</reference>
<feature type="compositionally biased region" description="Basic and acidic residues" evidence="4">
    <location>
        <begin position="19"/>
        <end position="43"/>
    </location>
</feature>
<dbReference type="InterPro" id="IPR001635">
    <property type="entry name" value="Flag_hook_Flik"/>
</dbReference>